<dbReference type="Pfam" id="PF00132">
    <property type="entry name" value="Hexapep"/>
    <property type="match status" value="1"/>
</dbReference>
<evidence type="ECO:0000313" key="1">
    <source>
        <dbReference type="EMBL" id="SEB15547.1"/>
    </source>
</evidence>
<sequence>MLNMLKWGGEIGDNVLFRDPHTTRIDMTRPCLLSIGNNVDINVNFQILTHDWCTYVFRNLFHDFINSSGKVSIGNNVYIATNVTILKGVSIGDNCIIGAGSIVTKSIPSNSVAAGIPCRVICSIEDYYEKRKKQALEEAKEYVRYFRERNGRNPQASELWEEFIFFIDHSNINDYPEIPVRKQLNHGYSDWICSHKAPFPSIEAFLASIK</sequence>
<accession>A0A1H4H115</accession>
<evidence type="ECO:0000313" key="2">
    <source>
        <dbReference type="Proteomes" id="UP000183040"/>
    </source>
</evidence>
<dbReference type="InterPro" id="IPR011004">
    <property type="entry name" value="Trimer_LpxA-like_sf"/>
</dbReference>
<dbReference type="EMBL" id="FNRP01000040">
    <property type="protein sequence ID" value="SEB15547.1"/>
    <property type="molecule type" value="Genomic_DNA"/>
</dbReference>
<organism evidence="1 2">
    <name type="scientific">Bacteroides xylanisolvens</name>
    <dbReference type="NCBI Taxonomy" id="371601"/>
    <lineage>
        <taxon>Bacteria</taxon>
        <taxon>Pseudomonadati</taxon>
        <taxon>Bacteroidota</taxon>
        <taxon>Bacteroidia</taxon>
        <taxon>Bacteroidales</taxon>
        <taxon>Bacteroidaceae</taxon>
        <taxon>Bacteroides</taxon>
    </lineage>
</organism>
<dbReference type="Proteomes" id="UP000183040">
    <property type="component" value="Unassembled WGS sequence"/>
</dbReference>
<dbReference type="SUPFAM" id="SSF51161">
    <property type="entry name" value="Trimeric LpxA-like enzymes"/>
    <property type="match status" value="1"/>
</dbReference>
<dbReference type="InterPro" id="IPR001451">
    <property type="entry name" value="Hexapep"/>
</dbReference>
<dbReference type="PANTHER" id="PTHR23416">
    <property type="entry name" value="SIALIC ACID SYNTHASE-RELATED"/>
    <property type="match status" value="1"/>
</dbReference>
<protein>
    <submittedName>
        <fullName evidence="1">Transferase hexapeptide (Six repeat-containing protein)</fullName>
    </submittedName>
</protein>
<dbReference type="CDD" id="cd04647">
    <property type="entry name" value="LbH_MAT_like"/>
    <property type="match status" value="1"/>
</dbReference>
<dbReference type="PANTHER" id="PTHR23416:SF78">
    <property type="entry name" value="LIPOPOLYSACCHARIDE BIOSYNTHESIS O-ACETYL TRANSFERASE WBBJ-RELATED"/>
    <property type="match status" value="1"/>
</dbReference>
<proteinExistence type="predicted"/>
<dbReference type="InterPro" id="IPR051159">
    <property type="entry name" value="Hexapeptide_acetyltransf"/>
</dbReference>
<dbReference type="Gene3D" id="2.160.10.10">
    <property type="entry name" value="Hexapeptide repeat proteins"/>
    <property type="match status" value="1"/>
</dbReference>
<gene>
    <name evidence="1" type="ORF">SAMN04487924_14011</name>
</gene>
<reference evidence="1 2" key="1">
    <citation type="submission" date="2016-10" db="EMBL/GenBank/DDBJ databases">
        <authorList>
            <person name="de Groot N.N."/>
        </authorList>
    </citation>
    <scope>NUCLEOTIDE SEQUENCE [LARGE SCALE GENOMIC DNA]</scope>
    <source>
        <strain evidence="1 2">NLAE-zl-G339</strain>
    </source>
</reference>
<dbReference type="GO" id="GO:0016740">
    <property type="term" value="F:transferase activity"/>
    <property type="evidence" value="ECO:0007669"/>
    <property type="project" value="UniProtKB-KW"/>
</dbReference>
<name>A0A1H4H115_9BACE</name>
<dbReference type="AlphaFoldDB" id="A0A1H4H115"/>
<dbReference type="RefSeq" id="WP_256331905.1">
    <property type="nucleotide sequence ID" value="NZ_FNRP01000040.1"/>
</dbReference>
<keyword evidence="1" id="KW-0808">Transferase</keyword>